<comment type="similarity">
    <text evidence="2">Belongs to the FAM171 family.</text>
</comment>
<evidence type="ECO:0000256" key="5">
    <source>
        <dbReference type="ARBA" id="ARBA00022989"/>
    </source>
</evidence>
<dbReference type="PANTHER" id="PTHR31626:SF2">
    <property type="entry name" value="PROTEIN FAM171B"/>
    <property type="match status" value="1"/>
</dbReference>
<keyword evidence="13" id="KW-1185">Reference proteome</keyword>
<proteinExistence type="inferred from homology"/>
<protein>
    <submittedName>
        <fullName evidence="12">Family with sequence similarity 171 member B</fullName>
    </submittedName>
</protein>
<evidence type="ECO:0000256" key="6">
    <source>
        <dbReference type="ARBA" id="ARBA00023136"/>
    </source>
</evidence>
<name>A0A671W291_SPAAU</name>
<dbReference type="InterPro" id="IPR049175">
    <property type="entry name" value="FAM171_C"/>
</dbReference>
<reference evidence="12" key="1">
    <citation type="submission" date="2021-04" db="EMBL/GenBank/DDBJ databases">
        <authorList>
            <consortium name="Wellcome Sanger Institute Data Sharing"/>
        </authorList>
    </citation>
    <scope>NUCLEOTIDE SEQUENCE [LARGE SCALE GENOMIC DNA]</scope>
</reference>
<dbReference type="GeneTree" id="ENSGT00950000183184"/>
<feature type="domain" description="FAM171 N-terminal" evidence="10">
    <location>
        <begin position="25"/>
        <end position="271"/>
    </location>
</feature>
<dbReference type="Ensembl" id="ENSSAUT00010035014.1">
    <property type="protein sequence ID" value="ENSSAUP00010033233.1"/>
    <property type="gene ID" value="ENSSAUG00010014104.1"/>
</dbReference>
<dbReference type="Pfam" id="PF10577">
    <property type="entry name" value="FAM171A1-2-B_N"/>
    <property type="match status" value="1"/>
</dbReference>
<evidence type="ECO:0000256" key="7">
    <source>
        <dbReference type="ARBA" id="ARBA00023180"/>
    </source>
</evidence>
<feature type="compositionally biased region" description="Polar residues" evidence="8">
    <location>
        <begin position="422"/>
        <end position="460"/>
    </location>
</feature>
<dbReference type="InParanoid" id="A0A671W291"/>
<dbReference type="InterPro" id="IPR048530">
    <property type="entry name" value="FAM171_N"/>
</dbReference>
<evidence type="ECO:0000259" key="11">
    <source>
        <dbReference type="Pfam" id="PF20771"/>
    </source>
</evidence>
<dbReference type="Proteomes" id="UP000472265">
    <property type="component" value="Chromosome 9"/>
</dbReference>
<evidence type="ECO:0000259" key="10">
    <source>
        <dbReference type="Pfam" id="PF10577"/>
    </source>
</evidence>
<feature type="transmembrane region" description="Helical" evidence="9">
    <location>
        <begin position="295"/>
        <end position="316"/>
    </location>
</feature>
<feature type="domain" description="FAM171 C-terminal" evidence="11">
    <location>
        <begin position="487"/>
        <end position="583"/>
    </location>
</feature>
<sequence>MWTKQEEHLILSMFIVYSPGSAFDLKVQVDDMLTRQQLSQATVEVYVNYTRISTALTGEDGSVLLHVLHQTGMPIAIVASKDGYICTLLPCKTDRTPIFSSVTMSLLGRTQGNIWLFEDSVLITGKTSDASSRPVVQFPKSLLNLTDGSNVTSVKAYLTVPKLPSEEDNYLNTLGIMSRKSGYVSVELSPVAAVSVQLFSGDTELHVSGPVQISLSLPDSSGLQASNVVPAWFFNRTTGGWMRKGLGSVASSEGKLVWTFTAPHLGYWIAAPLSPTRRFFGLDVPVDFILQHSSLLIVILGGMLVIVICLLVVLLCNRSETQRKKILPVMRRDQTTSTCDEDEEGEKGDNLHDVITNPGAVAIAVDCNDLELNDLNGFDKTKQQIRVPASLTDSLFFYNQPVAILHAPAFFHLDEQPDEPQWSRSATLPRTGATNGSAAESKDSFTQTAPKGSSATQNQAEESEDQLGVLEGSQAAASTKTSRGHFSLPESASVPGTLHNIRGGRHSVHTLAELSRIPSLQPPRAWFVSLEGKPAAEIHYAVSEQQRRRRPVESRETSLDSGVDMSELNQTPGRRAVTLERNATFVKSSSGSKDTPPQ</sequence>
<evidence type="ECO:0000313" key="13">
    <source>
        <dbReference type="Proteomes" id="UP000472265"/>
    </source>
</evidence>
<reference evidence="12" key="2">
    <citation type="submission" date="2025-08" db="UniProtKB">
        <authorList>
            <consortium name="Ensembl"/>
        </authorList>
    </citation>
    <scope>IDENTIFICATION</scope>
</reference>
<evidence type="ECO:0000313" key="12">
    <source>
        <dbReference type="Ensembl" id="ENSSAUP00010033233.1"/>
    </source>
</evidence>
<dbReference type="InterPro" id="IPR018890">
    <property type="entry name" value="FAM171"/>
</dbReference>
<dbReference type="PANTHER" id="PTHR31626">
    <property type="entry name" value="SUSHI DOMAIN-CONTAINING PROTEIN"/>
    <property type="match status" value="1"/>
</dbReference>
<feature type="region of interest" description="Disordered" evidence="8">
    <location>
        <begin position="416"/>
        <end position="501"/>
    </location>
</feature>
<evidence type="ECO:0000256" key="3">
    <source>
        <dbReference type="ARBA" id="ARBA00022692"/>
    </source>
</evidence>
<gene>
    <name evidence="12" type="primary">FAM171B</name>
</gene>
<keyword evidence="3 9" id="KW-0812">Transmembrane</keyword>
<dbReference type="OMA" id="INQGNIW"/>
<feature type="region of interest" description="Disordered" evidence="8">
    <location>
        <begin position="543"/>
        <end position="598"/>
    </location>
</feature>
<dbReference type="GO" id="GO:0016020">
    <property type="term" value="C:membrane"/>
    <property type="evidence" value="ECO:0007669"/>
    <property type="project" value="UniProtKB-SubCell"/>
</dbReference>
<keyword evidence="4" id="KW-0732">Signal</keyword>
<evidence type="ECO:0000256" key="4">
    <source>
        <dbReference type="ARBA" id="ARBA00022729"/>
    </source>
</evidence>
<organism evidence="12 13">
    <name type="scientific">Sparus aurata</name>
    <name type="common">Gilthead sea bream</name>
    <dbReference type="NCBI Taxonomy" id="8175"/>
    <lineage>
        <taxon>Eukaryota</taxon>
        <taxon>Metazoa</taxon>
        <taxon>Chordata</taxon>
        <taxon>Craniata</taxon>
        <taxon>Vertebrata</taxon>
        <taxon>Euteleostomi</taxon>
        <taxon>Actinopterygii</taxon>
        <taxon>Neopterygii</taxon>
        <taxon>Teleostei</taxon>
        <taxon>Neoteleostei</taxon>
        <taxon>Acanthomorphata</taxon>
        <taxon>Eupercaria</taxon>
        <taxon>Spariformes</taxon>
        <taxon>Sparidae</taxon>
        <taxon>Sparus</taxon>
    </lineage>
</organism>
<evidence type="ECO:0000256" key="1">
    <source>
        <dbReference type="ARBA" id="ARBA00004479"/>
    </source>
</evidence>
<keyword evidence="6 9" id="KW-0472">Membrane</keyword>
<reference evidence="12" key="3">
    <citation type="submission" date="2025-09" db="UniProtKB">
        <authorList>
            <consortium name="Ensembl"/>
        </authorList>
    </citation>
    <scope>IDENTIFICATION</scope>
</reference>
<evidence type="ECO:0000256" key="2">
    <source>
        <dbReference type="ARBA" id="ARBA00006818"/>
    </source>
</evidence>
<dbReference type="AlphaFoldDB" id="A0A671W291"/>
<keyword evidence="5 9" id="KW-1133">Transmembrane helix</keyword>
<keyword evidence="7" id="KW-0325">Glycoprotein</keyword>
<accession>A0A671W291</accession>
<comment type="subcellular location">
    <subcellularLocation>
        <location evidence="1">Membrane</location>
        <topology evidence="1">Single-pass type I membrane protein</topology>
    </subcellularLocation>
</comment>
<dbReference type="Pfam" id="PF20771">
    <property type="entry name" value="FAM171A1-2-B_C"/>
    <property type="match status" value="1"/>
</dbReference>
<feature type="compositionally biased region" description="Polar residues" evidence="8">
    <location>
        <begin position="585"/>
        <end position="598"/>
    </location>
</feature>
<evidence type="ECO:0000256" key="8">
    <source>
        <dbReference type="SAM" id="MobiDB-lite"/>
    </source>
</evidence>
<evidence type="ECO:0000256" key="9">
    <source>
        <dbReference type="SAM" id="Phobius"/>
    </source>
</evidence>